<comment type="caution">
    <text evidence="4">The sequence shown here is derived from an EMBL/GenBank/DDBJ whole genome shotgun (WGS) entry which is preliminary data.</text>
</comment>
<keyword evidence="3" id="KW-0732">Signal</keyword>
<dbReference type="RefSeq" id="WP_173582990.1">
    <property type="nucleotide sequence ID" value="NZ_WOTB01000008.1"/>
</dbReference>
<feature type="region of interest" description="Disordered" evidence="2">
    <location>
        <begin position="187"/>
        <end position="220"/>
    </location>
</feature>
<name>A0ABX0JNM0_9PROT</name>
<feature type="signal peptide" evidence="3">
    <location>
        <begin position="1"/>
        <end position="20"/>
    </location>
</feature>
<reference evidence="4 5" key="1">
    <citation type="journal article" date="2020" name="Int. J. Syst. Evol. Microbiol.">
        <title>Novel acetic acid bacteria from cider fermentations: Acetobacter conturbans sp. nov. and Acetobacter fallax sp. nov.</title>
        <authorList>
            <person name="Sombolestani A.S."/>
            <person name="Cleenwerck I."/>
            <person name="Cnockaert M."/>
            <person name="Borremans W."/>
            <person name="Wieme A.D."/>
            <person name="De Vuyst L."/>
            <person name="Vandamme P."/>
        </authorList>
    </citation>
    <scope>NUCLEOTIDE SEQUENCE [LARGE SCALE GENOMIC DNA]</scope>
    <source>
        <strain evidence="4 5">LMG 30640</strain>
    </source>
</reference>
<protein>
    <submittedName>
        <fullName evidence="4">Uncharacterized protein</fullName>
    </submittedName>
</protein>
<keyword evidence="5" id="KW-1185">Reference proteome</keyword>
<accession>A0ABX0JNM0</accession>
<dbReference type="EMBL" id="WOTB01000008">
    <property type="protein sequence ID" value="NHN84600.1"/>
    <property type="molecule type" value="Genomic_DNA"/>
</dbReference>
<evidence type="ECO:0000256" key="1">
    <source>
        <dbReference type="SAM" id="Coils"/>
    </source>
</evidence>
<dbReference type="Proteomes" id="UP000635278">
    <property type="component" value="Unassembled WGS sequence"/>
</dbReference>
<evidence type="ECO:0000256" key="2">
    <source>
        <dbReference type="SAM" id="MobiDB-lite"/>
    </source>
</evidence>
<sequence length="220" mass="22243">MRFFGKIVKAALPLKSGAIAAGLLTAALAGGAALPAPARAQAVIQVVDSQGRPVGVLLKTPGAAALPSGFASPVAGFEALDRMMARQMAAMEEEQKQMIALMKQGSVNQAAAATHALDVNSVHGRAAPGGSVYQSVTMVSWSGNGATCAQTVTQSQNGNAAPVVHVSATGSADRCGKIMSGRNIPEMAAPSGATRHPDLIPAVDRGPAALKPDADRSDRL</sequence>
<gene>
    <name evidence="4" type="ORF">GOB93_08070</name>
</gene>
<feature type="coiled-coil region" evidence="1">
    <location>
        <begin position="77"/>
        <end position="104"/>
    </location>
</feature>
<evidence type="ECO:0000313" key="4">
    <source>
        <dbReference type="EMBL" id="NHN84600.1"/>
    </source>
</evidence>
<proteinExistence type="predicted"/>
<evidence type="ECO:0000313" key="5">
    <source>
        <dbReference type="Proteomes" id="UP000635278"/>
    </source>
</evidence>
<evidence type="ECO:0000256" key="3">
    <source>
        <dbReference type="SAM" id="SignalP"/>
    </source>
</evidence>
<keyword evidence="1" id="KW-0175">Coiled coil</keyword>
<feature type="chain" id="PRO_5046875488" evidence="3">
    <location>
        <begin position="21"/>
        <end position="220"/>
    </location>
</feature>
<organism evidence="4 5">
    <name type="scientific">Acetobacter musti</name>
    <dbReference type="NCBI Taxonomy" id="864732"/>
    <lineage>
        <taxon>Bacteria</taxon>
        <taxon>Pseudomonadati</taxon>
        <taxon>Pseudomonadota</taxon>
        <taxon>Alphaproteobacteria</taxon>
        <taxon>Acetobacterales</taxon>
        <taxon>Acetobacteraceae</taxon>
        <taxon>Acetobacter</taxon>
    </lineage>
</organism>